<dbReference type="PRINTS" id="PR00792">
    <property type="entry name" value="PEPSIN"/>
</dbReference>
<evidence type="ECO:0000256" key="6">
    <source>
        <dbReference type="ARBA" id="ARBA00022750"/>
    </source>
</evidence>
<comment type="catalytic activity">
    <reaction evidence="1">
        <text>Hydrolysis of proteins with broad specificity similar to that of pepsin A, preferring hydrophobic residues at P1 and P1'. Clots milk and activates trypsinogen. Does not cleave 4-Gln-|-His-5, but does cleave 10-His-|-Leu-11 and 12-Val-|-Glu-13 in B chain of insulin.</text>
        <dbReference type="EC" id="3.4.23.21"/>
    </reaction>
</comment>
<keyword evidence="9 11" id="KW-1015">Disulfide bond</keyword>
<keyword evidence="7 12" id="KW-0378">Hydrolase</keyword>
<keyword evidence="4 12" id="KW-0645">Protease</keyword>
<dbReference type="PROSITE" id="PS51767">
    <property type="entry name" value="PEPTIDASE_A1"/>
    <property type="match status" value="1"/>
</dbReference>
<dbReference type="CDD" id="cd05471">
    <property type="entry name" value="pepsin_like"/>
    <property type="match status" value="1"/>
</dbReference>
<dbReference type="GO" id="GO:0004190">
    <property type="term" value="F:aspartic-type endopeptidase activity"/>
    <property type="evidence" value="ECO:0007669"/>
    <property type="project" value="UniProtKB-KW"/>
</dbReference>
<dbReference type="InterPro" id="IPR001461">
    <property type="entry name" value="Aspartic_peptidase_A1"/>
</dbReference>
<feature type="domain" description="Peptidase A1" evidence="15">
    <location>
        <begin position="70"/>
        <end position="445"/>
    </location>
</feature>
<evidence type="ECO:0000256" key="4">
    <source>
        <dbReference type="ARBA" id="ARBA00022670"/>
    </source>
</evidence>
<evidence type="ECO:0000256" key="5">
    <source>
        <dbReference type="ARBA" id="ARBA00022729"/>
    </source>
</evidence>
<evidence type="ECO:0000256" key="9">
    <source>
        <dbReference type="ARBA" id="ARBA00023157"/>
    </source>
</evidence>
<feature type="active site" evidence="10">
    <location>
        <position position="312"/>
    </location>
</feature>
<evidence type="ECO:0000256" key="2">
    <source>
        <dbReference type="ARBA" id="ARBA00007447"/>
    </source>
</evidence>
<evidence type="ECO:0000256" key="7">
    <source>
        <dbReference type="ARBA" id="ARBA00022801"/>
    </source>
</evidence>
<dbReference type="PROSITE" id="PS00141">
    <property type="entry name" value="ASP_PROTEASE"/>
    <property type="match status" value="1"/>
</dbReference>
<feature type="disulfide bond" evidence="11">
    <location>
        <begin position="101"/>
        <end position="106"/>
    </location>
</feature>
<keyword evidence="6 12" id="KW-0064">Aspartyl protease</keyword>
<evidence type="ECO:0000259" key="15">
    <source>
        <dbReference type="PROSITE" id="PS51767"/>
    </source>
</evidence>
<evidence type="ECO:0000256" key="14">
    <source>
        <dbReference type="SAM" id="SignalP"/>
    </source>
</evidence>
<dbReference type="Pfam" id="PF00026">
    <property type="entry name" value="Asp"/>
    <property type="match status" value="1"/>
</dbReference>
<organism evidence="16 17">
    <name type="scientific">Mucor plumbeus</name>
    <dbReference type="NCBI Taxonomy" id="97098"/>
    <lineage>
        <taxon>Eukaryota</taxon>
        <taxon>Fungi</taxon>
        <taxon>Fungi incertae sedis</taxon>
        <taxon>Mucoromycota</taxon>
        <taxon>Mucoromycotina</taxon>
        <taxon>Mucoromycetes</taxon>
        <taxon>Mucorales</taxon>
        <taxon>Mucorineae</taxon>
        <taxon>Mucoraceae</taxon>
        <taxon>Mucor</taxon>
    </lineage>
</organism>
<dbReference type="InterPro" id="IPR033121">
    <property type="entry name" value="PEPTIDASE_A1"/>
</dbReference>
<evidence type="ECO:0000256" key="11">
    <source>
        <dbReference type="PIRSR" id="PIRSR601461-2"/>
    </source>
</evidence>
<keyword evidence="17" id="KW-1185">Reference proteome</keyword>
<reference evidence="16" key="1">
    <citation type="submission" date="2020-12" db="EMBL/GenBank/DDBJ databases">
        <title>Metabolic potential, ecology and presence of endohyphal bacteria is reflected in genomic diversity of Mucoromycotina.</title>
        <authorList>
            <person name="Muszewska A."/>
            <person name="Okrasinska A."/>
            <person name="Steczkiewicz K."/>
            <person name="Drgas O."/>
            <person name="Orlowska M."/>
            <person name="Perlinska-Lenart U."/>
            <person name="Aleksandrzak-Piekarczyk T."/>
            <person name="Szatraj K."/>
            <person name="Zielenkiewicz U."/>
            <person name="Pilsyk S."/>
            <person name="Malc E."/>
            <person name="Mieczkowski P."/>
            <person name="Kruszewska J.S."/>
            <person name="Biernat P."/>
            <person name="Pawlowska J."/>
        </authorList>
    </citation>
    <scope>NUCLEOTIDE SEQUENCE</scope>
    <source>
        <strain evidence="16">CBS 226.32</strain>
    </source>
</reference>
<dbReference type="EC" id="3.4.23.21" evidence="3"/>
<evidence type="ECO:0000256" key="1">
    <source>
        <dbReference type="ARBA" id="ARBA00001130"/>
    </source>
</evidence>
<evidence type="ECO:0000256" key="12">
    <source>
        <dbReference type="RuleBase" id="RU000454"/>
    </source>
</evidence>
<dbReference type="GO" id="GO:0006508">
    <property type="term" value="P:proteolysis"/>
    <property type="evidence" value="ECO:0007669"/>
    <property type="project" value="UniProtKB-KW"/>
</dbReference>
<proteinExistence type="inferred from homology"/>
<dbReference type="FunFam" id="2.40.70.10:FF:000008">
    <property type="entry name" value="Cathepsin D"/>
    <property type="match status" value="1"/>
</dbReference>
<dbReference type="OrthoDB" id="771136at2759"/>
<evidence type="ECO:0000256" key="10">
    <source>
        <dbReference type="PIRSR" id="PIRSR601461-1"/>
    </source>
</evidence>
<dbReference type="EMBL" id="JAEPRC010000276">
    <property type="protein sequence ID" value="KAG2201708.1"/>
    <property type="molecule type" value="Genomic_DNA"/>
</dbReference>
<comment type="similarity">
    <text evidence="2 12">Belongs to the peptidase A1 family.</text>
</comment>
<feature type="chain" id="PRO_5034060611" description="rhizopuspepsin" evidence="14">
    <location>
        <begin position="21"/>
        <end position="523"/>
    </location>
</feature>
<dbReference type="Proteomes" id="UP000650833">
    <property type="component" value="Unassembled WGS sequence"/>
</dbReference>
<feature type="active site" evidence="10">
    <location>
        <position position="88"/>
    </location>
</feature>
<evidence type="ECO:0000256" key="3">
    <source>
        <dbReference type="ARBA" id="ARBA00013205"/>
    </source>
</evidence>
<sequence>MKLATYFIYTAIILVLNSEAAKINHNNNSPKLLRIPIKRKENLAPTNNDKKFGKRANNDISLYNANGKEYLIEIGIGTPPQFFNVTLDTGSADCWVPAQSCPTSMCPHTRFNNQKSSSFKALSQQLTISYGVGSAKGTYAADTLTLGSVDGTSLSNFTVGLVSNTNNILIASEIEDGNSAPSNGIFGLGYPNLSMKTGDKPGHFVMGLYQAKTISEPIFSIFLNTQSAYGNSGEMLLGGIDNNKYTGQIQYAPVVSYDVSTFMVSPNLGSNMTSKEANSQESHLYWAVPGQGVETSNGYKHNGKTLQGYILDTGTTLTYVPSSVAKSIVMSVTQNAKTTQLDAINGVYQVSCSTAKQKGYVSFLVSSSSATASTSPISIQVPISDLVIPLDDARTADTSKSCMFGIAPSPVGLDLTSGETWILGESTLRSLYTVYDLKENRVGLAKLANEKSVSNATTTSNDSVSTPVSNPKSSSSSDDDDDDKDKHKLQETSAASLSSLSSLKHSCYLSSSIIMMFIMVMYI</sequence>
<dbReference type="AlphaFoldDB" id="A0A8H7QZX4"/>
<gene>
    <name evidence="16" type="ORF">INT46_004337</name>
</gene>
<comment type="caution">
    <text evidence="16">The sequence shown here is derived from an EMBL/GenBank/DDBJ whole genome shotgun (WGS) entry which is preliminary data.</text>
</comment>
<dbReference type="Gene3D" id="2.40.70.10">
    <property type="entry name" value="Acid Proteases"/>
    <property type="match status" value="2"/>
</dbReference>
<feature type="signal peptide" evidence="14">
    <location>
        <begin position="1"/>
        <end position="20"/>
    </location>
</feature>
<keyword evidence="5 14" id="KW-0732">Signal</keyword>
<dbReference type="InterPro" id="IPR001969">
    <property type="entry name" value="Aspartic_peptidase_AS"/>
</dbReference>
<dbReference type="InterPro" id="IPR034164">
    <property type="entry name" value="Pepsin-like_dom"/>
</dbReference>
<feature type="compositionally biased region" description="Polar residues" evidence="13">
    <location>
        <begin position="455"/>
        <end position="471"/>
    </location>
</feature>
<accession>A0A8H7QZX4</accession>
<protein>
    <recommendedName>
        <fullName evidence="3">rhizopuspepsin</fullName>
        <ecNumber evidence="3">3.4.23.21</ecNumber>
    </recommendedName>
</protein>
<evidence type="ECO:0000313" key="16">
    <source>
        <dbReference type="EMBL" id="KAG2201708.1"/>
    </source>
</evidence>
<dbReference type="SUPFAM" id="SSF50630">
    <property type="entry name" value="Acid proteases"/>
    <property type="match status" value="1"/>
</dbReference>
<dbReference type="PANTHER" id="PTHR47966:SF65">
    <property type="entry name" value="ASPARTIC-TYPE ENDOPEPTIDASE"/>
    <property type="match status" value="1"/>
</dbReference>
<feature type="region of interest" description="Disordered" evidence="13">
    <location>
        <begin position="455"/>
        <end position="491"/>
    </location>
</feature>
<keyword evidence="8" id="KW-0865">Zymogen</keyword>
<evidence type="ECO:0000313" key="17">
    <source>
        <dbReference type="Proteomes" id="UP000650833"/>
    </source>
</evidence>
<name>A0A8H7QZX4_9FUNG</name>
<dbReference type="InterPro" id="IPR021109">
    <property type="entry name" value="Peptidase_aspartic_dom_sf"/>
</dbReference>
<evidence type="ECO:0000256" key="8">
    <source>
        <dbReference type="ARBA" id="ARBA00023145"/>
    </source>
</evidence>
<evidence type="ECO:0000256" key="13">
    <source>
        <dbReference type="SAM" id="MobiDB-lite"/>
    </source>
</evidence>
<dbReference type="PANTHER" id="PTHR47966">
    <property type="entry name" value="BETA-SITE APP-CLEAVING ENZYME, ISOFORM A-RELATED"/>
    <property type="match status" value="1"/>
</dbReference>